<sequence length="106" mass="11364">MDTPVTLRSDDVRSECAKALRGAVVDDAVGDADAAACVVRIDNDRWSGVPLVLEAHAGDDVGTEIRVLLAAVGGAHDFLRNRRRETSWWSGVVGARRGTRGVPRRA</sequence>
<dbReference type="EMBL" id="GG745340">
    <property type="protein sequence ID" value="KNE62707.1"/>
    <property type="molecule type" value="Genomic_DNA"/>
</dbReference>
<keyword evidence="2" id="KW-1185">Reference proteome</keyword>
<organism evidence="1 2">
    <name type="scientific">Allomyces macrogynus (strain ATCC 38327)</name>
    <name type="common">Allomyces javanicus var. macrogynus</name>
    <dbReference type="NCBI Taxonomy" id="578462"/>
    <lineage>
        <taxon>Eukaryota</taxon>
        <taxon>Fungi</taxon>
        <taxon>Fungi incertae sedis</taxon>
        <taxon>Blastocladiomycota</taxon>
        <taxon>Blastocladiomycetes</taxon>
        <taxon>Blastocladiales</taxon>
        <taxon>Blastocladiaceae</taxon>
        <taxon>Allomyces</taxon>
    </lineage>
</organism>
<name>A0A0L0SJQ1_ALLM3</name>
<gene>
    <name evidence="1" type="ORF">AMAG_07897</name>
</gene>
<dbReference type="SUPFAM" id="SSF55347">
    <property type="entry name" value="Glyceraldehyde-3-phosphate dehydrogenase-like, C-terminal domain"/>
    <property type="match status" value="1"/>
</dbReference>
<reference evidence="2" key="2">
    <citation type="submission" date="2009-11" db="EMBL/GenBank/DDBJ databases">
        <title>The Genome Sequence of Allomyces macrogynus strain ATCC 38327.</title>
        <authorList>
            <consortium name="The Broad Institute Genome Sequencing Platform"/>
            <person name="Russ C."/>
            <person name="Cuomo C."/>
            <person name="Shea T."/>
            <person name="Young S.K."/>
            <person name="Zeng Q."/>
            <person name="Koehrsen M."/>
            <person name="Haas B."/>
            <person name="Borodovsky M."/>
            <person name="Guigo R."/>
            <person name="Alvarado L."/>
            <person name="Berlin A."/>
            <person name="Borenstein D."/>
            <person name="Chen Z."/>
            <person name="Engels R."/>
            <person name="Freedman E."/>
            <person name="Gellesch M."/>
            <person name="Goldberg J."/>
            <person name="Griggs A."/>
            <person name="Gujja S."/>
            <person name="Heiman D."/>
            <person name="Hepburn T."/>
            <person name="Howarth C."/>
            <person name="Jen D."/>
            <person name="Larson L."/>
            <person name="Lewis B."/>
            <person name="Mehta T."/>
            <person name="Park D."/>
            <person name="Pearson M."/>
            <person name="Roberts A."/>
            <person name="Saif S."/>
            <person name="Shenoy N."/>
            <person name="Sisk P."/>
            <person name="Stolte C."/>
            <person name="Sykes S."/>
            <person name="Walk T."/>
            <person name="White J."/>
            <person name="Yandava C."/>
            <person name="Burger G."/>
            <person name="Gray M.W."/>
            <person name="Holland P.W.H."/>
            <person name="King N."/>
            <person name="Lang F.B.F."/>
            <person name="Roger A.J."/>
            <person name="Ruiz-Trillo I."/>
            <person name="Lander E."/>
            <person name="Nusbaum C."/>
        </authorList>
    </citation>
    <scope>NUCLEOTIDE SEQUENCE [LARGE SCALE GENOMIC DNA]</scope>
    <source>
        <strain evidence="2">ATCC 38327</strain>
    </source>
</reference>
<evidence type="ECO:0000313" key="2">
    <source>
        <dbReference type="Proteomes" id="UP000054350"/>
    </source>
</evidence>
<protein>
    <submittedName>
        <fullName evidence="1">Uncharacterized protein</fullName>
    </submittedName>
</protein>
<dbReference type="Proteomes" id="UP000054350">
    <property type="component" value="Unassembled WGS sequence"/>
</dbReference>
<evidence type="ECO:0000313" key="1">
    <source>
        <dbReference type="EMBL" id="KNE62707.1"/>
    </source>
</evidence>
<dbReference type="VEuPathDB" id="FungiDB:AMAG_07897"/>
<proteinExistence type="predicted"/>
<accession>A0A0L0SJQ1</accession>
<reference evidence="1 2" key="1">
    <citation type="submission" date="2009-11" db="EMBL/GenBank/DDBJ databases">
        <title>Annotation of Allomyces macrogynus ATCC 38327.</title>
        <authorList>
            <consortium name="The Broad Institute Genome Sequencing Platform"/>
            <person name="Russ C."/>
            <person name="Cuomo C."/>
            <person name="Burger G."/>
            <person name="Gray M.W."/>
            <person name="Holland P.W.H."/>
            <person name="King N."/>
            <person name="Lang F.B.F."/>
            <person name="Roger A.J."/>
            <person name="Ruiz-Trillo I."/>
            <person name="Young S.K."/>
            <person name="Zeng Q."/>
            <person name="Gargeya S."/>
            <person name="Fitzgerald M."/>
            <person name="Haas B."/>
            <person name="Abouelleil A."/>
            <person name="Alvarado L."/>
            <person name="Arachchi H.M."/>
            <person name="Berlin A."/>
            <person name="Chapman S.B."/>
            <person name="Gearin G."/>
            <person name="Goldberg J."/>
            <person name="Griggs A."/>
            <person name="Gujja S."/>
            <person name="Hansen M."/>
            <person name="Heiman D."/>
            <person name="Howarth C."/>
            <person name="Larimer J."/>
            <person name="Lui A."/>
            <person name="MacDonald P.J.P."/>
            <person name="McCowen C."/>
            <person name="Montmayeur A."/>
            <person name="Murphy C."/>
            <person name="Neiman D."/>
            <person name="Pearson M."/>
            <person name="Priest M."/>
            <person name="Roberts A."/>
            <person name="Saif S."/>
            <person name="Shea T."/>
            <person name="Sisk P."/>
            <person name="Stolte C."/>
            <person name="Sykes S."/>
            <person name="Wortman J."/>
            <person name="Nusbaum C."/>
            <person name="Birren B."/>
        </authorList>
    </citation>
    <scope>NUCLEOTIDE SEQUENCE [LARGE SCALE GENOMIC DNA]</scope>
    <source>
        <strain evidence="1 2">ATCC 38327</strain>
    </source>
</reference>
<dbReference type="AlphaFoldDB" id="A0A0L0SJQ1"/>